<keyword evidence="1" id="KW-0472">Membrane</keyword>
<dbReference type="PANTHER" id="PTHR42208">
    <property type="entry name" value="HEAVY METAL TRANSPORTER-RELATED"/>
    <property type="match status" value="1"/>
</dbReference>
<dbReference type="Proteomes" id="UP000182124">
    <property type="component" value="Unassembled WGS sequence"/>
</dbReference>
<gene>
    <name evidence="3" type="ORF">SAMN02927925_00981</name>
</gene>
<dbReference type="eggNOG" id="COG2836">
    <property type="taxonomic scope" value="Bacteria"/>
</dbReference>
<evidence type="ECO:0000259" key="2">
    <source>
        <dbReference type="Pfam" id="PF13386"/>
    </source>
</evidence>
<dbReference type="Pfam" id="PF13386">
    <property type="entry name" value="DsbD_2"/>
    <property type="match status" value="1"/>
</dbReference>
<protein>
    <recommendedName>
        <fullName evidence="2">Urease accessory protein UreH-like transmembrane domain-containing protein</fullName>
    </recommendedName>
</protein>
<proteinExistence type="predicted"/>
<feature type="transmembrane region" description="Helical" evidence="1">
    <location>
        <begin position="157"/>
        <end position="181"/>
    </location>
</feature>
<feature type="transmembrane region" description="Helical" evidence="1">
    <location>
        <begin position="193"/>
        <end position="211"/>
    </location>
</feature>
<dbReference type="AlphaFoldDB" id="A0A1G4VG99"/>
<feature type="transmembrane region" description="Helical" evidence="1">
    <location>
        <begin position="75"/>
        <end position="95"/>
    </location>
</feature>
<keyword evidence="1" id="KW-1133">Transmembrane helix</keyword>
<dbReference type="STRING" id="329186.SAMN02927925_00981"/>
<feature type="transmembrane region" description="Helical" evidence="1">
    <location>
        <begin position="125"/>
        <end position="151"/>
    </location>
</feature>
<feature type="domain" description="Urease accessory protein UreH-like transmembrane" evidence="2">
    <location>
        <begin position="5"/>
        <end position="203"/>
    </location>
</feature>
<dbReference type="RefSeq" id="WP_023576563.1">
    <property type="nucleotide sequence ID" value="NZ_CBCSBQ010000017.1"/>
</dbReference>
<sequence length="235" mass="25790">MLFSALLLGLISSLHCIGMCGPIAMMLPVDHKNPTKKVIQLLTYHLGRITAYMTLGLVFGLLGKGLFLAGMQQQLSIVIGILMITFVLIPEKVFAQYNFSRPVYKTISYVKTKLGSQFKKRTFKALFTIGLLNGFLPCGLVYVALFGAIAMQNETLGVVYMFLYGLGTIPMMSMVAYVSNVLTVPVRNSIQKVIPIVTVCIGMLFIIRGLGLDIPFVSPSNTSLFVQSETICKTD</sequence>
<dbReference type="EMBL" id="FMTY01000002">
    <property type="protein sequence ID" value="SCX06307.1"/>
    <property type="molecule type" value="Genomic_DNA"/>
</dbReference>
<evidence type="ECO:0000313" key="4">
    <source>
        <dbReference type="Proteomes" id="UP000182124"/>
    </source>
</evidence>
<feature type="transmembrane region" description="Helical" evidence="1">
    <location>
        <begin position="49"/>
        <end position="69"/>
    </location>
</feature>
<evidence type="ECO:0000313" key="3">
    <source>
        <dbReference type="EMBL" id="SCX06307.1"/>
    </source>
</evidence>
<keyword evidence="1" id="KW-0812">Transmembrane</keyword>
<reference evidence="3 4" key="1">
    <citation type="submission" date="2016-10" db="EMBL/GenBank/DDBJ databases">
        <authorList>
            <person name="de Groot N.N."/>
        </authorList>
    </citation>
    <scope>NUCLEOTIDE SEQUENCE [LARGE SCALE GENOMIC DNA]</scope>
    <source>
        <strain evidence="3 4">CGMCC 1.3801</strain>
    </source>
</reference>
<organism evidence="3 4">
    <name type="scientific">Flavobacterium saliperosum</name>
    <dbReference type="NCBI Taxonomy" id="329186"/>
    <lineage>
        <taxon>Bacteria</taxon>
        <taxon>Pseudomonadati</taxon>
        <taxon>Bacteroidota</taxon>
        <taxon>Flavobacteriia</taxon>
        <taxon>Flavobacteriales</taxon>
        <taxon>Flavobacteriaceae</taxon>
        <taxon>Flavobacterium</taxon>
    </lineage>
</organism>
<feature type="transmembrane region" description="Helical" evidence="1">
    <location>
        <begin position="6"/>
        <end position="29"/>
    </location>
</feature>
<accession>A0A1G4VG99</accession>
<dbReference type="InterPro" id="IPR039447">
    <property type="entry name" value="UreH-like_TM_dom"/>
</dbReference>
<dbReference type="PANTHER" id="PTHR42208:SF1">
    <property type="entry name" value="HEAVY METAL TRANSPORTER"/>
    <property type="match status" value="1"/>
</dbReference>
<evidence type="ECO:0000256" key="1">
    <source>
        <dbReference type="SAM" id="Phobius"/>
    </source>
</evidence>
<name>A0A1G4VG99_9FLAO</name>